<protein>
    <submittedName>
        <fullName evidence="1">Uncharacterized protein</fullName>
    </submittedName>
</protein>
<proteinExistence type="predicted"/>
<dbReference type="HOGENOM" id="CLU_2979850_0_0_1"/>
<dbReference type="GeneID" id="5977777"/>
<accession>Q0UCA9</accession>
<dbReference type="KEGG" id="pno:SNOG_10605"/>
<dbReference type="EMBL" id="CH445341">
    <property type="protein sequence ID" value="EAT81999.1"/>
    <property type="molecule type" value="Genomic_DNA"/>
</dbReference>
<sequence length="58" mass="6304">MSWSVKIADHTLTATTAISSNQAIPDIQLVQRTLNHVTIARALHTTSSQTSEEVFKPG</sequence>
<name>Q0UCA9_PHANO</name>
<evidence type="ECO:0000313" key="1">
    <source>
        <dbReference type="EMBL" id="EAT81999.1"/>
    </source>
</evidence>
<reference evidence="2" key="1">
    <citation type="journal article" date="2007" name="Plant Cell">
        <title>Dothideomycete-plant interactions illuminated by genome sequencing and EST analysis of the wheat pathogen Stagonospora nodorum.</title>
        <authorList>
            <person name="Hane J.K."/>
            <person name="Lowe R.G."/>
            <person name="Solomon P.S."/>
            <person name="Tan K.C."/>
            <person name="Schoch C.L."/>
            <person name="Spatafora J.W."/>
            <person name="Crous P.W."/>
            <person name="Kodira C."/>
            <person name="Birren B.W."/>
            <person name="Galagan J.E."/>
            <person name="Torriani S.F."/>
            <person name="McDonald B.A."/>
            <person name="Oliver R.P."/>
        </authorList>
    </citation>
    <scope>NUCLEOTIDE SEQUENCE [LARGE SCALE GENOMIC DNA]</scope>
    <source>
        <strain evidence="2">SN15 / ATCC MYA-4574 / FGSC 10173</strain>
    </source>
</reference>
<evidence type="ECO:0000313" key="2">
    <source>
        <dbReference type="Proteomes" id="UP000001055"/>
    </source>
</evidence>
<dbReference type="AlphaFoldDB" id="Q0UCA9"/>
<dbReference type="Proteomes" id="UP000001055">
    <property type="component" value="Unassembled WGS sequence"/>
</dbReference>
<gene>
    <name evidence="1" type="ORF">SNOG_10605</name>
</gene>
<dbReference type="InParanoid" id="Q0UCA9"/>
<dbReference type="RefSeq" id="XP_001800870.1">
    <property type="nucleotide sequence ID" value="XM_001800818.1"/>
</dbReference>
<organism evidence="1 2">
    <name type="scientific">Phaeosphaeria nodorum (strain SN15 / ATCC MYA-4574 / FGSC 10173)</name>
    <name type="common">Glume blotch fungus</name>
    <name type="synonym">Parastagonospora nodorum</name>
    <dbReference type="NCBI Taxonomy" id="321614"/>
    <lineage>
        <taxon>Eukaryota</taxon>
        <taxon>Fungi</taxon>
        <taxon>Dikarya</taxon>
        <taxon>Ascomycota</taxon>
        <taxon>Pezizomycotina</taxon>
        <taxon>Dothideomycetes</taxon>
        <taxon>Pleosporomycetidae</taxon>
        <taxon>Pleosporales</taxon>
        <taxon>Pleosporineae</taxon>
        <taxon>Phaeosphaeriaceae</taxon>
        <taxon>Parastagonospora</taxon>
    </lineage>
</organism>